<dbReference type="STRING" id="379066.GAU_0219"/>
<name>C1A4V1_GEMAT</name>
<dbReference type="EMBL" id="AP009153">
    <property type="protein sequence ID" value="BAH37261.1"/>
    <property type="molecule type" value="Genomic_DNA"/>
</dbReference>
<protein>
    <recommendedName>
        <fullName evidence="4">Peptidase C51 domain-containing protein</fullName>
    </recommendedName>
</protein>
<evidence type="ECO:0008006" key="4">
    <source>
        <dbReference type="Google" id="ProtNLM"/>
    </source>
</evidence>
<dbReference type="KEGG" id="gau:GAU_0219"/>
<evidence type="ECO:0000313" key="3">
    <source>
        <dbReference type="Proteomes" id="UP000002209"/>
    </source>
</evidence>
<keyword evidence="1" id="KW-0732">Signal</keyword>
<reference evidence="3" key="1">
    <citation type="submission" date="2006-03" db="EMBL/GenBank/DDBJ databases">
        <title>Complete genome sequence of Gemmatimonas aurantiaca T-27 that represents a novel phylum Gemmatimonadetes.</title>
        <authorList>
            <person name="Takasaki K."/>
            <person name="Ichikawa N."/>
            <person name="Miura H."/>
            <person name="Matsushita S."/>
            <person name="Watanabe Y."/>
            <person name="Oguchi A."/>
            <person name="Ankai A."/>
            <person name="Yashiro I."/>
            <person name="Takahashi M."/>
            <person name="Terui Y."/>
            <person name="Fukui S."/>
            <person name="Yokoyama H."/>
            <person name="Tanikawa S."/>
            <person name="Hanada S."/>
            <person name="Kamagata Y."/>
            <person name="Fujita N."/>
        </authorList>
    </citation>
    <scope>NUCLEOTIDE SEQUENCE [LARGE SCALE GENOMIC DNA]</scope>
    <source>
        <strain evidence="3">T-27 / DSM 14586 / JCM 11422 / NBRC 100505</strain>
    </source>
</reference>
<organism evidence="2 3">
    <name type="scientific">Gemmatimonas aurantiaca (strain DSM 14586 / JCM 11422 / NBRC 100505 / T-27)</name>
    <dbReference type="NCBI Taxonomy" id="379066"/>
    <lineage>
        <taxon>Bacteria</taxon>
        <taxon>Pseudomonadati</taxon>
        <taxon>Gemmatimonadota</taxon>
        <taxon>Gemmatimonadia</taxon>
        <taxon>Gemmatimonadales</taxon>
        <taxon>Gemmatimonadaceae</taxon>
        <taxon>Gemmatimonas</taxon>
    </lineage>
</organism>
<dbReference type="RefSeq" id="WP_012681709.1">
    <property type="nucleotide sequence ID" value="NC_012489.1"/>
</dbReference>
<gene>
    <name evidence="2" type="ordered locus">GAU_0219</name>
</gene>
<proteinExistence type="predicted"/>
<accession>C1A4V1</accession>
<dbReference type="HOGENOM" id="CLU_838772_0_0_0"/>
<dbReference type="AlphaFoldDB" id="C1A4V1"/>
<evidence type="ECO:0000256" key="1">
    <source>
        <dbReference type="SAM" id="SignalP"/>
    </source>
</evidence>
<sequence length="331" mass="35525">MIAHATCARRVGVLVSRSVAIAATTLTVASASLLHAQPAAAPDSSAIASRFARQTIDSLVRSLTAADSLLDAPTSAPPLHAKLQDLFSRLTRPEIGSRPLQDLVAERARFSDVARRRVRALTTAEAAAIDTLAALAEQSVRRPLAGAAGAARTRELFLPVDAFNSARRRQSLAESLERLRRFERKYGPEAPTRNIVEVGLNYAAQWLPLFGPRPDESPSRLELSAAYVPTWISMPRKGIRSDAVSVAEAGLRVYIWKPGWGGDAGGVLRPGHVTVGALVAGAHDGALESPFQGNSRFGAYVAWGNAKIGFIGGRDSRILLTRKVQLLPWTF</sequence>
<feature type="chain" id="PRO_5002906317" description="Peptidase C51 domain-containing protein" evidence="1">
    <location>
        <begin position="23"/>
        <end position="331"/>
    </location>
</feature>
<dbReference type="Proteomes" id="UP000002209">
    <property type="component" value="Chromosome"/>
</dbReference>
<evidence type="ECO:0000313" key="2">
    <source>
        <dbReference type="EMBL" id="BAH37261.1"/>
    </source>
</evidence>
<keyword evidence="3" id="KW-1185">Reference proteome</keyword>
<feature type="signal peptide" evidence="1">
    <location>
        <begin position="1"/>
        <end position="22"/>
    </location>
</feature>